<dbReference type="EMBL" id="JAGMWT010000002">
    <property type="protein sequence ID" value="KAH7134991.1"/>
    <property type="molecule type" value="Genomic_DNA"/>
</dbReference>
<dbReference type="SUPFAM" id="SSF53474">
    <property type="entry name" value="alpha/beta-Hydrolases"/>
    <property type="match status" value="1"/>
</dbReference>
<dbReference type="OrthoDB" id="408373at2759"/>
<name>A0A9P9ED83_9PLEO</name>
<dbReference type="InterPro" id="IPR029058">
    <property type="entry name" value="AB_hydrolase_fold"/>
</dbReference>
<dbReference type="Proteomes" id="UP000700596">
    <property type="component" value="Unassembled WGS sequence"/>
</dbReference>
<dbReference type="PANTHER" id="PTHR37017:SF11">
    <property type="entry name" value="ESTERASE_LIPASE_THIOESTERASE DOMAIN-CONTAINING PROTEIN"/>
    <property type="match status" value="1"/>
</dbReference>
<keyword evidence="3" id="KW-1185">Reference proteome</keyword>
<dbReference type="InterPro" id="IPR000073">
    <property type="entry name" value="AB_hydrolase_1"/>
</dbReference>
<feature type="domain" description="AB hydrolase-1" evidence="1">
    <location>
        <begin position="8"/>
        <end position="244"/>
    </location>
</feature>
<evidence type="ECO:0000313" key="3">
    <source>
        <dbReference type="Proteomes" id="UP000700596"/>
    </source>
</evidence>
<organism evidence="2 3">
    <name type="scientific">Dendryphion nanum</name>
    <dbReference type="NCBI Taxonomy" id="256645"/>
    <lineage>
        <taxon>Eukaryota</taxon>
        <taxon>Fungi</taxon>
        <taxon>Dikarya</taxon>
        <taxon>Ascomycota</taxon>
        <taxon>Pezizomycotina</taxon>
        <taxon>Dothideomycetes</taxon>
        <taxon>Pleosporomycetidae</taxon>
        <taxon>Pleosporales</taxon>
        <taxon>Torulaceae</taxon>
        <taxon>Dendryphion</taxon>
    </lineage>
</organism>
<dbReference type="InterPro" id="IPR052897">
    <property type="entry name" value="Sec-Metab_Biosynth_Hydrolase"/>
</dbReference>
<evidence type="ECO:0000259" key="1">
    <source>
        <dbReference type="Pfam" id="PF12697"/>
    </source>
</evidence>
<comment type="caution">
    <text evidence="2">The sequence shown here is derived from an EMBL/GenBank/DDBJ whole genome shotgun (WGS) entry which is preliminary data.</text>
</comment>
<proteinExistence type="predicted"/>
<evidence type="ECO:0000313" key="2">
    <source>
        <dbReference type="EMBL" id="KAH7134991.1"/>
    </source>
</evidence>
<protein>
    <recommendedName>
        <fullName evidence="1">AB hydrolase-1 domain-containing protein</fullName>
    </recommendedName>
</protein>
<reference evidence="2" key="1">
    <citation type="journal article" date="2021" name="Nat. Commun.">
        <title>Genetic determinants of endophytism in the Arabidopsis root mycobiome.</title>
        <authorList>
            <person name="Mesny F."/>
            <person name="Miyauchi S."/>
            <person name="Thiergart T."/>
            <person name="Pickel B."/>
            <person name="Atanasova L."/>
            <person name="Karlsson M."/>
            <person name="Huettel B."/>
            <person name="Barry K.W."/>
            <person name="Haridas S."/>
            <person name="Chen C."/>
            <person name="Bauer D."/>
            <person name="Andreopoulos W."/>
            <person name="Pangilinan J."/>
            <person name="LaButti K."/>
            <person name="Riley R."/>
            <person name="Lipzen A."/>
            <person name="Clum A."/>
            <person name="Drula E."/>
            <person name="Henrissat B."/>
            <person name="Kohler A."/>
            <person name="Grigoriev I.V."/>
            <person name="Martin F.M."/>
            <person name="Hacquard S."/>
        </authorList>
    </citation>
    <scope>NUCLEOTIDE SEQUENCE</scope>
    <source>
        <strain evidence="2">MPI-CAGE-CH-0243</strain>
    </source>
</reference>
<accession>A0A9P9ED83</accession>
<dbReference type="Pfam" id="PF12697">
    <property type="entry name" value="Abhydrolase_6"/>
    <property type="match status" value="1"/>
</dbReference>
<dbReference type="PANTHER" id="PTHR37017">
    <property type="entry name" value="AB HYDROLASE-1 DOMAIN-CONTAINING PROTEIN-RELATED"/>
    <property type="match status" value="1"/>
</dbReference>
<dbReference type="AlphaFoldDB" id="A0A9P9ED83"/>
<dbReference type="Gene3D" id="3.40.50.1820">
    <property type="entry name" value="alpha/beta hydrolase"/>
    <property type="match status" value="1"/>
</dbReference>
<gene>
    <name evidence="2" type="ORF">B0J11DRAFT_517282</name>
</gene>
<sequence>MSNILPTVVFFAGACADPSCFDLLAAIFHRAGYPTVYHTALSLNPSDPASTTTLQDAENARRTTILPLLENGKELIVVVHSYGGVVGGQAAAGLSKASRLADGEKGGIVGLLYIVGNIVLEGETLLQAVGGDYPAFIKTNHPTKGLAVIEPAIETLYGDAPASRKAELEAAMIPHAMAAFETPATAPAWLESEYEGRRTYLRTLNDRCNPAFLQDIWLEKSGVKWDVRDLESDHYPFVSRVEEVGTICLEIFGAWKEG</sequence>